<dbReference type="RefSeq" id="WP_394303137.1">
    <property type="nucleotide sequence ID" value="NZ_JBHMQT010000050.1"/>
</dbReference>
<sequence>MTAGPVTPGPTSAGPTSAGPTSAGPTSAPATVCRVGLRPDAVVASADGDMSGGVLTIAHPFGALTARGLTPGIESLLRELPGALAGEDELVERLLAAGGTSQEAALLYLVLSRLRPVLVHAVEPLLRVVPIARDAVFQPTDLAPDDMVRLSRFALVRRSEEGLVLESPLSRHRAMLTEEAMPLLAALGRAVPAKEAPEALGHLVGAGLACVGDAEETDPTLRAWDFHDLLFHSRSRIGRHDQPFGATFRFLEELPPEPAIKPPPELSDGAAVELFAPSLEETAAADPPFTTVLESRRSVRAYADAPPTVRQLGELLYRAARVRDVVAPKPGMPYEASSRPYPGGGAVYELELYLTVSRCEGLDRGVYYYDPLGHRLIPLPARAEDARAMLAVASRATAGAADPDVLITITSRFRRLSWKYSGLAYAATLKNVGVLYQTLYLVATAMGLGPCGLGSGDADLAARTFGLDWATESSVGDFLIGSAPDDASSGS</sequence>
<evidence type="ECO:0000259" key="2">
    <source>
        <dbReference type="Pfam" id="PF00881"/>
    </source>
</evidence>
<dbReference type="InterPro" id="IPR054488">
    <property type="entry name" value="ThcOx_dom2"/>
</dbReference>
<name>A0ABV6UA89_9ACTN</name>
<dbReference type="InterPro" id="IPR000415">
    <property type="entry name" value="Nitroreductase-like"/>
</dbReference>
<evidence type="ECO:0000313" key="5">
    <source>
        <dbReference type="Proteomes" id="UP001589870"/>
    </source>
</evidence>
<dbReference type="NCBIfam" id="TIGR03605">
    <property type="entry name" value="antibiot_sagB"/>
    <property type="match status" value="1"/>
</dbReference>
<dbReference type="Pfam" id="PF00881">
    <property type="entry name" value="Nitroreductase"/>
    <property type="match status" value="1"/>
</dbReference>
<dbReference type="Proteomes" id="UP001589870">
    <property type="component" value="Unassembled WGS sequence"/>
</dbReference>
<feature type="compositionally biased region" description="Polar residues" evidence="1">
    <location>
        <begin position="9"/>
        <end position="29"/>
    </location>
</feature>
<evidence type="ECO:0000256" key="1">
    <source>
        <dbReference type="SAM" id="MobiDB-lite"/>
    </source>
</evidence>
<organism evidence="4 5">
    <name type="scientific">Sphaerimonospora cavernae</name>
    <dbReference type="NCBI Taxonomy" id="1740611"/>
    <lineage>
        <taxon>Bacteria</taxon>
        <taxon>Bacillati</taxon>
        <taxon>Actinomycetota</taxon>
        <taxon>Actinomycetes</taxon>
        <taxon>Streptosporangiales</taxon>
        <taxon>Streptosporangiaceae</taxon>
        <taxon>Sphaerimonospora</taxon>
    </lineage>
</organism>
<proteinExistence type="predicted"/>
<evidence type="ECO:0000313" key="4">
    <source>
        <dbReference type="EMBL" id="MFC0865097.1"/>
    </source>
</evidence>
<evidence type="ECO:0000259" key="3">
    <source>
        <dbReference type="Pfam" id="PF22767"/>
    </source>
</evidence>
<dbReference type="InterPro" id="IPR029479">
    <property type="entry name" value="Nitroreductase"/>
</dbReference>
<dbReference type="PANTHER" id="PTHR43745:SF2">
    <property type="entry name" value="NITROREDUCTASE MJ1384-RELATED"/>
    <property type="match status" value="1"/>
</dbReference>
<accession>A0ABV6UA89</accession>
<dbReference type="CDD" id="cd02142">
    <property type="entry name" value="McbC_SagB-like_oxidoreductase"/>
    <property type="match status" value="1"/>
</dbReference>
<feature type="region of interest" description="Disordered" evidence="1">
    <location>
        <begin position="1"/>
        <end position="30"/>
    </location>
</feature>
<feature type="domain" description="Cyanobactin oxidase ThcOx second" evidence="3">
    <location>
        <begin position="148"/>
        <end position="241"/>
    </location>
</feature>
<comment type="caution">
    <text evidence="4">The sequence shown here is derived from an EMBL/GenBank/DDBJ whole genome shotgun (WGS) entry which is preliminary data.</text>
</comment>
<dbReference type="SUPFAM" id="SSF55469">
    <property type="entry name" value="FMN-dependent nitroreductase-like"/>
    <property type="match status" value="1"/>
</dbReference>
<dbReference type="PANTHER" id="PTHR43745">
    <property type="entry name" value="NITROREDUCTASE MJ1384-RELATED"/>
    <property type="match status" value="1"/>
</dbReference>
<dbReference type="EMBL" id="JBHMQT010000050">
    <property type="protein sequence ID" value="MFC0865097.1"/>
    <property type="molecule type" value="Genomic_DNA"/>
</dbReference>
<reference evidence="4 5" key="1">
    <citation type="submission" date="2024-09" db="EMBL/GenBank/DDBJ databases">
        <authorList>
            <person name="Sun Q."/>
            <person name="Mori K."/>
        </authorList>
    </citation>
    <scope>NUCLEOTIDE SEQUENCE [LARGE SCALE GENOMIC DNA]</scope>
    <source>
        <strain evidence="4 5">TBRC 1851</strain>
    </source>
</reference>
<dbReference type="Pfam" id="PF22767">
    <property type="entry name" value="ThcOx"/>
    <property type="match status" value="1"/>
</dbReference>
<protein>
    <submittedName>
        <fullName evidence="4">SagB family peptide dehydrogenase</fullName>
    </submittedName>
</protein>
<dbReference type="Gene3D" id="3.40.109.10">
    <property type="entry name" value="NADH Oxidase"/>
    <property type="match status" value="1"/>
</dbReference>
<keyword evidence="5" id="KW-1185">Reference proteome</keyword>
<dbReference type="InterPro" id="IPR052544">
    <property type="entry name" value="Bacteriocin_Proc_Enz"/>
</dbReference>
<dbReference type="InterPro" id="IPR020051">
    <property type="entry name" value="SagB-type_dehydrogenase"/>
</dbReference>
<feature type="domain" description="Nitroreductase" evidence="2">
    <location>
        <begin position="294"/>
        <end position="470"/>
    </location>
</feature>
<gene>
    <name evidence="4" type="ORF">ACFHYQ_22650</name>
</gene>